<evidence type="ECO:0000313" key="8">
    <source>
        <dbReference type="EMBL" id="KZO91728.1"/>
    </source>
</evidence>
<feature type="transmembrane region" description="Helical" evidence="5">
    <location>
        <begin position="453"/>
        <end position="476"/>
    </location>
</feature>
<dbReference type="Gene3D" id="1.10.287.130">
    <property type="match status" value="1"/>
</dbReference>
<gene>
    <name evidence="8" type="ORF">CALVIDRAFT_602078</name>
</gene>
<keyword evidence="5" id="KW-1133">Transmembrane helix</keyword>
<evidence type="ECO:0000256" key="3">
    <source>
        <dbReference type="PROSITE-ProRule" id="PRU00169"/>
    </source>
</evidence>
<dbReference type="AlphaFoldDB" id="A0A167HKI1"/>
<dbReference type="InterPro" id="IPR005467">
    <property type="entry name" value="His_kinase_dom"/>
</dbReference>
<dbReference type="InterPro" id="IPR036097">
    <property type="entry name" value="HisK_dim/P_sf"/>
</dbReference>
<dbReference type="FunFam" id="3.30.565.10:FF:000010">
    <property type="entry name" value="Sensor histidine kinase RcsC"/>
    <property type="match status" value="1"/>
</dbReference>
<feature type="region of interest" description="Disordered" evidence="4">
    <location>
        <begin position="1030"/>
        <end position="1104"/>
    </location>
</feature>
<evidence type="ECO:0008006" key="10">
    <source>
        <dbReference type="Google" id="ProtNLM"/>
    </source>
</evidence>
<dbReference type="Gene3D" id="3.40.50.2300">
    <property type="match status" value="1"/>
</dbReference>
<dbReference type="PANTHER" id="PTHR45339">
    <property type="entry name" value="HYBRID SIGNAL TRANSDUCTION HISTIDINE KINASE J"/>
    <property type="match status" value="1"/>
</dbReference>
<reference evidence="8 9" key="1">
    <citation type="journal article" date="2016" name="Mol. Biol. Evol.">
        <title>Comparative Genomics of Early-Diverging Mushroom-Forming Fungi Provides Insights into the Origins of Lignocellulose Decay Capabilities.</title>
        <authorList>
            <person name="Nagy L.G."/>
            <person name="Riley R."/>
            <person name="Tritt A."/>
            <person name="Adam C."/>
            <person name="Daum C."/>
            <person name="Floudas D."/>
            <person name="Sun H."/>
            <person name="Yadav J.S."/>
            <person name="Pangilinan J."/>
            <person name="Larsson K.H."/>
            <person name="Matsuura K."/>
            <person name="Barry K."/>
            <person name="Labutti K."/>
            <person name="Kuo R."/>
            <person name="Ohm R.A."/>
            <person name="Bhattacharya S.S."/>
            <person name="Shirouzu T."/>
            <person name="Yoshinaga Y."/>
            <person name="Martin F.M."/>
            <person name="Grigoriev I.V."/>
            <person name="Hibbett D.S."/>
        </authorList>
    </citation>
    <scope>NUCLEOTIDE SEQUENCE [LARGE SCALE GENOMIC DNA]</scope>
    <source>
        <strain evidence="8 9">TUFC12733</strain>
    </source>
</reference>
<dbReference type="InterPro" id="IPR036890">
    <property type="entry name" value="HATPase_C_sf"/>
</dbReference>
<feature type="transmembrane region" description="Helical" evidence="5">
    <location>
        <begin position="101"/>
        <end position="121"/>
    </location>
</feature>
<feature type="compositionally biased region" description="Basic and acidic residues" evidence="4">
    <location>
        <begin position="194"/>
        <end position="207"/>
    </location>
</feature>
<evidence type="ECO:0000256" key="1">
    <source>
        <dbReference type="ARBA" id="ARBA00022553"/>
    </source>
</evidence>
<sequence>MYLPRTILPSPPLLPEGTHSLPRTYNIPMLLAAYFIGILGMYTATQLMAQINSTRRVSRKLGWSFLAALCVGGTAGVGMHWVKMLAAIYPYPASYTLTLPIIFGSGMVLAVFVTTASDTLLEAHAKRKIRFSLDPSGRGPNASDEAIPLFPVSPATEDGEDELKSLARGKPGATGTGVEGAEGLRRRATPAPGEQEKQKQEREKEHAPVLVHGLYTPDLTPQPGRSDYLNTQAALPAPSIPLAPAGVPASAIIRSPSPHSGESSNAPTPRAPTPTPSSQAPQPSHFHAHAHHHHPHPHLHNLHTNIAISGDPTSGPDRPSTPASHSASGSSNQAELFLPPVDADSAVASARAERISRLPFASTAVGWAVYDAWFGLTPSLLVKSAVLAVACFAMHTSAMLAVHFPALDAAGITYGYIWSPRMLLAAALAEYVTTTGIVLWMDGESNPLKHVWLAVYVPTTGSIVHFLCIWSGQLWISAPPAPLPPSPAADIPSLILTLAVSTYVLSYAALAHQITQSRNRLAETIFTKRRLWKVIAEKEAFARANQQKSEFIAVASHEIRTPLHAILGFTDLLLQTSLTEEQSTCLEAIRMGCNSIQLITNNVLDFSKLEHNSRESIAHATDVCVRTLALRILRSVSAPERLSEQQLRRLVNYNTVQDQDSPTLHLPAEKHVELLLEVHEAVPDVVKLDEVYITRVVMNLISNAIKFTEDGFVLVRVTIEHPKHPFPGAKPVLAITVHDSGIGIPSDSKHAIFEPFRQVDGSLTRTHTGAGLGLAISKQLCERMGGTIDVRSKPGVGSEFTVRIPAFDNMPDIPDPLHMPRSPFSFLTVGLAVRSLKTVHLFKELLERRGFLIRPVDPSHPAKEEQRELTRIDRLLVDVESLAVAPWLLDWIVKLPQNPSTTAPISVFVLIDDLSNEVGQQLIRMLKGSGQVALVHRPVLVHTLLASLKDGIPVSPPTAGIAPIFRSITTPLPLGGAKAGSKPESEFEYFPPVFEEGSQQANATVPRRASATMNWEDTVGRILNPLEPVVQRARAPSSDKRVRFEGNSPGNGPLHLRPPPPNARAAHSHRAPPPVSPRGELSSPLQTASPVPPPPAPAAIPKPPPLPSKHILLVEDNIVNQKLGIRLLQKLSHRCDVAENGKVALDMIKANEERYSLILMDCQMPIMNGFECTRQIRSLESSGARQGRLPIIALTANVSSESREECQKAGADFFLPKPLLLQDLKDTLNQFIVVVA</sequence>
<dbReference type="Pfam" id="PF00072">
    <property type="entry name" value="Response_reg"/>
    <property type="match status" value="1"/>
</dbReference>
<feature type="compositionally biased region" description="Low complexity" evidence="4">
    <location>
        <begin position="320"/>
        <end position="331"/>
    </location>
</feature>
<accession>A0A167HKI1</accession>
<feature type="transmembrane region" description="Helical" evidence="5">
    <location>
        <begin position="61"/>
        <end position="81"/>
    </location>
</feature>
<feature type="modified residue" description="4-aspartylphosphate" evidence="3">
    <location>
        <position position="1161"/>
    </location>
</feature>
<proteinExistence type="predicted"/>
<organism evidence="8 9">
    <name type="scientific">Calocera viscosa (strain TUFC12733)</name>
    <dbReference type="NCBI Taxonomy" id="1330018"/>
    <lineage>
        <taxon>Eukaryota</taxon>
        <taxon>Fungi</taxon>
        <taxon>Dikarya</taxon>
        <taxon>Basidiomycota</taxon>
        <taxon>Agaricomycotina</taxon>
        <taxon>Dacrymycetes</taxon>
        <taxon>Dacrymycetales</taxon>
        <taxon>Dacrymycetaceae</taxon>
        <taxon>Calocera</taxon>
    </lineage>
</organism>
<dbReference type="OrthoDB" id="60033at2759"/>
<keyword evidence="5" id="KW-0472">Membrane</keyword>
<evidence type="ECO:0000259" key="7">
    <source>
        <dbReference type="PROSITE" id="PS50110"/>
    </source>
</evidence>
<keyword evidence="5" id="KW-0812">Transmembrane</keyword>
<evidence type="ECO:0000313" key="9">
    <source>
        <dbReference type="Proteomes" id="UP000076738"/>
    </source>
</evidence>
<dbReference type="SMART" id="SM00388">
    <property type="entry name" value="HisKA"/>
    <property type="match status" value="1"/>
</dbReference>
<dbReference type="CDD" id="cd00082">
    <property type="entry name" value="HisKA"/>
    <property type="match status" value="1"/>
</dbReference>
<evidence type="ECO:0000259" key="6">
    <source>
        <dbReference type="PROSITE" id="PS50109"/>
    </source>
</evidence>
<dbReference type="PRINTS" id="PR00344">
    <property type="entry name" value="BCTRLSENSOR"/>
</dbReference>
<feature type="compositionally biased region" description="Low complexity" evidence="4">
    <location>
        <begin position="276"/>
        <end position="285"/>
    </location>
</feature>
<dbReference type="SUPFAM" id="SSF52172">
    <property type="entry name" value="CheY-like"/>
    <property type="match status" value="1"/>
</dbReference>
<feature type="domain" description="Histidine kinase" evidence="6">
    <location>
        <begin position="554"/>
        <end position="808"/>
    </location>
</feature>
<evidence type="ECO:0000256" key="2">
    <source>
        <dbReference type="ARBA" id="ARBA00023012"/>
    </source>
</evidence>
<dbReference type="STRING" id="1330018.A0A167HKI1"/>
<evidence type="ECO:0000256" key="4">
    <source>
        <dbReference type="SAM" id="MobiDB-lite"/>
    </source>
</evidence>
<dbReference type="Gene3D" id="3.30.565.10">
    <property type="entry name" value="Histidine kinase-like ATPase, C-terminal domain"/>
    <property type="match status" value="1"/>
</dbReference>
<dbReference type="Pfam" id="PF02518">
    <property type="entry name" value="HATPase_c"/>
    <property type="match status" value="1"/>
</dbReference>
<dbReference type="CDD" id="cd16922">
    <property type="entry name" value="HATPase_EvgS-ArcB-TorS-like"/>
    <property type="match status" value="1"/>
</dbReference>
<keyword evidence="2" id="KW-0902">Two-component regulatory system</keyword>
<protein>
    <recommendedName>
        <fullName evidence="10">Histidine kinase</fullName>
    </recommendedName>
</protein>
<dbReference type="SUPFAM" id="SSF55874">
    <property type="entry name" value="ATPase domain of HSP90 chaperone/DNA topoisomerase II/histidine kinase"/>
    <property type="match status" value="1"/>
</dbReference>
<feature type="transmembrane region" description="Helical" evidence="5">
    <location>
        <begin position="380"/>
        <end position="402"/>
    </location>
</feature>
<feature type="transmembrane region" description="Helical" evidence="5">
    <location>
        <begin position="27"/>
        <end position="49"/>
    </location>
</feature>
<dbReference type="Pfam" id="PF00512">
    <property type="entry name" value="HisKA"/>
    <property type="match status" value="1"/>
</dbReference>
<dbReference type="SUPFAM" id="SSF47384">
    <property type="entry name" value="Homodimeric domain of signal transducing histidine kinase"/>
    <property type="match status" value="1"/>
</dbReference>
<dbReference type="PROSITE" id="PS50109">
    <property type="entry name" value="HIS_KIN"/>
    <property type="match status" value="1"/>
</dbReference>
<dbReference type="PANTHER" id="PTHR45339:SF1">
    <property type="entry name" value="HYBRID SIGNAL TRANSDUCTION HISTIDINE KINASE J"/>
    <property type="match status" value="1"/>
</dbReference>
<dbReference type="InterPro" id="IPR001789">
    <property type="entry name" value="Sig_transdc_resp-reg_receiver"/>
</dbReference>
<dbReference type="InterPro" id="IPR003661">
    <property type="entry name" value="HisK_dim/P_dom"/>
</dbReference>
<dbReference type="PROSITE" id="PS50110">
    <property type="entry name" value="RESPONSE_REGULATORY"/>
    <property type="match status" value="1"/>
</dbReference>
<feature type="region of interest" description="Disordered" evidence="4">
    <location>
        <begin position="250"/>
        <end position="332"/>
    </location>
</feature>
<dbReference type="InterPro" id="IPR011006">
    <property type="entry name" value="CheY-like_superfamily"/>
</dbReference>
<dbReference type="EMBL" id="KV417319">
    <property type="protein sequence ID" value="KZO91728.1"/>
    <property type="molecule type" value="Genomic_DNA"/>
</dbReference>
<dbReference type="CDD" id="cd17546">
    <property type="entry name" value="REC_hyHK_CKI1_RcsC-like"/>
    <property type="match status" value="1"/>
</dbReference>
<feature type="domain" description="Response regulatory" evidence="7">
    <location>
        <begin position="1110"/>
        <end position="1232"/>
    </location>
</feature>
<keyword evidence="1 3" id="KW-0597">Phosphoprotein</keyword>
<dbReference type="GO" id="GO:0000155">
    <property type="term" value="F:phosphorelay sensor kinase activity"/>
    <property type="evidence" value="ECO:0007669"/>
    <property type="project" value="InterPro"/>
</dbReference>
<feature type="region of interest" description="Disordered" evidence="4">
    <location>
        <begin position="132"/>
        <end position="209"/>
    </location>
</feature>
<dbReference type="SMART" id="SM00448">
    <property type="entry name" value="REC"/>
    <property type="match status" value="1"/>
</dbReference>
<evidence type="ECO:0000256" key="5">
    <source>
        <dbReference type="SAM" id="Phobius"/>
    </source>
</evidence>
<dbReference type="InterPro" id="IPR003594">
    <property type="entry name" value="HATPase_dom"/>
</dbReference>
<feature type="compositionally biased region" description="Pro residues" evidence="4">
    <location>
        <begin position="1090"/>
        <end position="1104"/>
    </location>
</feature>
<name>A0A167HKI1_CALVF</name>
<feature type="transmembrane region" description="Helical" evidence="5">
    <location>
        <begin position="422"/>
        <end position="441"/>
    </location>
</feature>
<dbReference type="Proteomes" id="UP000076738">
    <property type="component" value="Unassembled WGS sequence"/>
</dbReference>
<dbReference type="InterPro" id="IPR004358">
    <property type="entry name" value="Sig_transdc_His_kin-like_C"/>
</dbReference>
<feature type="compositionally biased region" description="Basic residues" evidence="4">
    <location>
        <begin position="286"/>
        <end position="301"/>
    </location>
</feature>
<keyword evidence="9" id="KW-1185">Reference proteome</keyword>
<dbReference type="SMART" id="SM00387">
    <property type="entry name" value="HATPase_c"/>
    <property type="match status" value="1"/>
</dbReference>